<evidence type="ECO:0000313" key="3">
    <source>
        <dbReference type="Proteomes" id="UP000676853"/>
    </source>
</evidence>
<gene>
    <name evidence="2" type="ORF">KFZ73_24665</name>
</gene>
<name>A0ABS5NLU9_TSUPA</name>
<dbReference type="InterPro" id="IPR052526">
    <property type="entry name" value="HTH-type_Bedaq_tolerance"/>
</dbReference>
<dbReference type="Proteomes" id="UP000676853">
    <property type="component" value="Unassembled WGS sequence"/>
</dbReference>
<protein>
    <submittedName>
        <fullName evidence="2">MarR family transcriptional regulator</fullName>
    </submittedName>
</protein>
<dbReference type="InterPro" id="IPR036390">
    <property type="entry name" value="WH_DNA-bd_sf"/>
</dbReference>
<evidence type="ECO:0000313" key="2">
    <source>
        <dbReference type="EMBL" id="MBS4104408.1"/>
    </source>
</evidence>
<dbReference type="SUPFAM" id="SSF46785">
    <property type="entry name" value="Winged helix' DNA-binding domain"/>
    <property type="match status" value="1"/>
</dbReference>
<dbReference type="PANTHER" id="PTHR39515:SF2">
    <property type="entry name" value="HTH-TYPE TRANSCRIPTIONAL REGULATOR RV0880"/>
    <property type="match status" value="1"/>
</dbReference>
<dbReference type="InterPro" id="IPR000835">
    <property type="entry name" value="HTH_MarR-typ"/>
</dbReference>
<comment type="caution">
    <text evidence="2">The sequence shown here is derived from an EMBL/GenBank/DDBJ whole genome shotgun (WGS) entry which is preliminary data.</text>
</comment>
<accession>A0ABS5NLU9</accession>
<dbReference type="PROSITE" id="PS50995">
    <property type="entry name" value="HTH_MARR_2"/>
    <property type="match status" value="1"/>
</dbReference>
<feature type="domain" description="HTH marR-type" evidence="1">
    <location>
        <begin position="5"/>
        <end position="148"/>
    </location>
</feature>
<dbReference type="PANTHER" id="PTHR39515">
    <property type="entry name" value="CONSERVED PROTEIN"/>
    <property type="match status" value="1"/>
</dbReference>
<reference evidence="2 3" key="1">
    <citation type="submission" date="2021-04" db="EMBL/GenBank/DDBJ databases">
        <title>Whole genome sequence analysis of a thiophenic sulfur metabolizing bacteria.</title>
        <authorList>
            <person name="Akhtar N."/>
            <person name="Akram J."/>
            <person name="Aslam A."/>
        </authorList>
    </citation>
    <scope>NUCLEOTIDE SEQUENCE [LARGE SCALE GENOMIC DNA]</scope>
    <source>
        <strain evidence="2 3">3OW</strain>
    </source>
</reference>
<dbReference type="InterPro" id="IPR036388">
    <property type="entry name" value="WH-like_DNA-bd_sf"/>
</dbReference>
<dbReference type="Pfam" id="PF01047">
    <property type="entry name" value="MarR"/>
    <property type="match status" value="1"/>
</dbReference>
<sequence>MDTGSAGIVVDASQVAERLRWAVSRVSTRVRSAQTGEPDLTRLAVSILANLKASGPHTASQLAIMEGLQRQSLTRTLNDLDAAGRIRRERSRTDGREQNIVILEAGRKALGEHVRSGNAWLAEEVSRLTEAERGVLAIAADLMVRIAESVPGTVSEDGAAPPL</sequence>
<keyword evidence="3" id="KW-1185">Reference proteome</keyword>
<dbReference type="EMBL" id="JAGXOE010000174">
    <property type="protein sequence ID" value="MBS4104408.1"/>
    <property type="molecule type" value="Genomic_DNA"/>
</dbReference>
<dbReference type="Gene3D" id="1.10.10.10">
    <property type="entry name" value="Winged helix-like DNA-binding domain superfamily/Winged helix DNA-binding domain"/>
    <property type="match status" value="1"/>
</dbReference>
<dbReference type="RefSeq" id="WP_212555437.1">
    <property type="nucleotide sequence ID" value="NZ_JAGXOE010000174.1"/>
</dbReference>
<organism evidence="2 3">
    <name type="scientific">Tsukamurella paurometabola</name>
    <name type="common">Corynebacterium paurometabolum</name>
    <dbReference type="NCBI Taxonomy" id="2061"/>
    <lineage>
        <taxon>Bacteria</taxon>
        <taxon>Bacillati</taxon>
        <taxon>Actinomycetota</taxon>
        <taxon>Actinomycetes</taxon>
        <taxon>Mycobacteriales</taxon>
        <taxon>Tsukamurellaceae</taxon>
        <taxon>Tsukamurella</taxon>
    </lineage>
</organism>
<proteinExistence type="predicted"/>
<dbReference type="SMART" id="SM00347">
    <property type="entry name" value="HTH_MARR"/>
    <property type="match status" value="1"/>
</dbReference>
<evidence type="ECO:0000259" key="1">
    <source>
        <dbReference type="PROSITE" id="PS50995"/>
    </source>
</evidence>